<dbReference type="EMBL" id="CAJOBJ010375892">
    <property type="protein sequence ID" value="CAF5225485.1"/>
    <property type="molecule type" value="Genomic_DNA"/>
</dbReference>
<gene>
    <name evidence="1" type="ORF">GIL414_LOCUS86629</name>
</gene>
<organism evidence="1 2">
    <name type="scientific">Rotaria magnacalcarata</name>
    <dbReference type="NCBI Taxonomy" id="392030"/>
    <lineage>
        <taxon>Eukaryota</taxon>
        <taxon>Metazoa</taxon>
        <taxon>Spiralia</taxon>
        <taxon>Gnathifera</taxon>
        <taxon>Rotifera</taxon>
        <taxon>Eurotatoria</taxon>
        <taxon>Bdelloidea</taxon>
        <taxon>Philodinida</taxon>
        <taxon>Philodinidae</taxon>
        <taxon>Rotaria</taxon>
    </lineage>
</organism>
<evidence type="ECO:0000313" key="2">
    <source>
        <dbReference type="Proteomes" id="UP000681720"/>
    </source>
</evidence>
<reference evidence="1" key="1">
    <citation type="submission" date="2021-02" db="EMBL/GenBank/DDBJ databases">
        <authorList>
            <person name="Nowell W R."/>
        </authorList>
    </citation>
    <scope>NUCLEOTIDE SEQUENCE</scope>
</reference>
<proteinExistence type="predicted"/>
<evidence type="ECO:0000313" key="1">
    <source>
        <dbReference type="EMBL" id="CAF5225485.1"/>
    </source>
</evidence>
<protein>
    <submittedName>
        <fullName evidence="1">Uncharacterized protein</fullName>
    </submittedName>
</protein>
<dbReference type="AlphaFoldDB" id="A0A8S3K618"/>
<sequence length="36" mass="4610">MDHSEQHERFLYNELRFELEDSIRAYLQRTRRPYPI</sequence>
<dbReference type="Proteomes" id="UP000681720">
    <property type="component" value="Unassembled WGS sequence"/>
</dbReference>
<accession>A0A8S3K618</accession>
<comment type="caution">
    <text evidence="1">The sequence shown here is derived from an EMBL/GenBank/DDBJ whole genome shotgun (WGS) entry which is preliminary data.</text>
</comment>
<feature type="non-terminal residue" evidence="1">
    <location>
        <position position="36"/>
    </location>
</feature>
<name>A0A8S3K618_9BILA</name>